<keyword evidence="2" id="KW-0067">ATP-binding</keyword>
<reference evidence="5" key="1">
    <citation type="journal article" date="2015" name="Nature">
        <title>Complex archaea that bridge the gap between prokaryotes and eukaryotes.</title>
        <authorList>
            <person name="Spang A."/>
            <person name="Saw J.H."/>
            <person name="Jorgensen S.L."/>
            <person name="Zaremba-Niedzwiedzka K."/>
            <person name="Martijn J."/>
            <person name="Lind A.E."/>
            <person name="van Eijk R."/>
            <person name="Schleper C."/>
            <person name="Guy L."/>
            <person name="Ettema T.J."/>
        </authorList>
    </citation>
    <scope>NUCLEOTIDE SEQUENCE</scope>
</reference>
<gene>
    <name evidence="5" type="ORF">LCGC14_2748530</name>
</gene>
<evidence type="ECO:0000256" key="2">
    <source>
        <dbReference type="ARBA" id="ARBA00022840"/>
    </source>
</evidence>
<protein>
    <recommendedName>
        <fullName evidence="4">DNA mismatch repair proteins mutS family domain-containing protein</fullName>
    </recommendedName>
</protein>
<dbReference type="PANTHER" id="PTHR48466">
    <property type="entry name" value="OS10G0509000 PROTEIN-RELATED"/>
    <property type="match status" value="1"/>
</dbReference>
<organism evidence="5">
    <name type="scientific">marine sediment metagenome</name>
    <dbReference type="NCBI Taxonomy" id="412755"/>
    <lineage>
        <taxon>unclassified sequences</taxon>
        <taxon>metagenomes</taxon>
        <taxon>ecological metagenomes</taxon>
    </lineage>
</organism>
<keyword evidence="1" id="KW-0547">Nucleotide-binding</keyword>
<feature type="domain" description="DNA mismatch repair proteins mutS family" evidence="4">
    <location>
        <begin position="1"/>
        <end position="108"/>
    </location>
</feature>
<dbReference type="GO" id="GO:0030983">
    <property type="term" value="F:mismatched DNA binding"/>
    <property type="evidence" value="ECO:0007669"/>
    <property type="project" value="InterPro"/>
</dbReference>
<dbReference type="Pfam" id="PF00488">
    <property type="entry name" value="MutS_V"/>
    <property type="match status" value="1"/>
</dbReference>
<dbReference type="Gene3D" id="3.40.50.300">
    <property type="entry name" value="P-loop containing nucleotide triphosphate hydrolases"/>
    <property type="match status" value="1"/>
</dbReference>
<accession>A0A0F8Z2N1</accession>
<dbReference type="InterPro" id="IPR027417">
    <property type="entry name" value="P-loop_NTPase"/>
</dbReference>
<dbReference type="GO" id="GO:0140664">
    <property type="term" value="F:ATP-dependent DNA damage sensor activity"/>
    <property type="evidence" value="ECO:0007669"/>
    <property type="project" value="InterPro"/>
</dbReference>
<evidence type="ECO:0000256" key="1">
    <source>
        <dbReference type="ARBA" id="ARBA00022741"/>
    </source>
</evidence>
<dbReference type="AlphaFoldDB" id="A0A0F8Z2N1"/>
<evidence type="ECO:0000313" key="5">
    <source>
        <dbReference type="EMBL" id="KKK87908.1"/>
    </source>
</evidence>
<sequence length="135" mass="14753">CDEHTLFLIDEFGTGSDPELGGALAETFLEVFYERGSYGIITTHYANLKMMANETDAITNANMLFDASTLEPLYKLHLGEAGSSFTFEVAQKNGIPYSLINRSNCLLSGFASPFCKYILPISLLALIASIMARVP</sequence>
<dbReference type="SMART" id="SM00534">
    <property type="entry name" value="MUTSac"/>
    <property type="match status" value="1"/>
</dbReference>
<dbReference type="GO" id="GO:0005524">
    <property type="term" value="F:ATP binding"/>
    <property type="evidence" value="ECO:0007669"/>
    <property type="project" value="UniProtKB-KW"/>
</dbReference>
<feature type="non-terminal residue" evidence="5">
    <location>
        <position position="1"/>
    </location>
</feature>
<dbReference type="InterPro" id="IPR000432">
    <property type="entry name" value="DNA_mismatch_repair_MutS_C"/>
</dbReference>
<dbReference type="InterPro" id="IPR045076">
    <property type="entry name" value="MutS"/>
</dbReference>
<keyword evidence="3" id="KW-0238">DNA-binding</keyword>
<proteinExistence type="predicted"/>
<dbReference type="PANTHER" id="PTHR48466:SF2">
    <property type="entry name" value="OS10G0509000 PROTEIN"/>
    <property type="match status" value="1"/>
</dbReference>
<name>A0A0F8Z2N1_9ZZZZ</name>
<dbReference type="GO" id="GO:0006298">
    <property type="term" value="P:mismatch repair"/>
    <property type="evidence" value="ECO:0007669"/>
    <property type="project" value="InterPro"/>
</dbReference>
<dbReference type="SUPFAM" id="SSF52540">
    <property type="entry name" value="P-loop containing nucleoside triphosphate hydrolases"/>
    <property type="match status" value="1"/>
</dbReference>
<evidence type="ECO:0000256" key="3">
    <source>
        <dbReference type="ARBA" id="ARBA00023125"/>
    </source>
</evidence>
<dbReference type="EMBL" id="LAZR01050193">
    <property type="protein sequence ID" value="KKK87908.1"/>
    <property type="molecule type" value="Genomic_DNA"/>
</dbReference>
<evidence type="ECO:0000259" key="4">
    <source>
        <dbReference type="SMART" id="SM00534"/>
    </source>
</evidence>
<comment type="caution">
    <text evidence="5">The sequence shown here is derived from an EMBL/GenBank/DDBJ whole genome shotgun (WGS) entry which is preliminary data.</text>
</comment>